<proteinExistence type="inferred from homology"/>
<dbReference type="InterPro" id="IPR029063">
    <property type="entry name" value="SAM-dependent_MTases_sf"/>
</dbReference>
<reference evidence="8 9" key="1">
    <citation type="submission" date="2018-02" db="EMBL/GenBank/DDBJ databases">
        <title>Draft genome sequence of Ochrobactrum oryzae found in Brazil.</title>
        <authorList>
            <person name="Cerdeira L."/>
            <person name="Andrade F."/>
            <person name="Zacariotto T."/>
            <person name="Barbosa B."/>
            <person name="Santos S."/>
            <person name="Cassetari V."/>
            <person name="Lincopan N."/>
        </authorList>
    </citation>
    <scope>NUCLEOTIDE SEQUENCE [LARGE SCALE GENOMIC DNA]</scope>
    <source>
        <strain evidence="8 9">OA447</strain>
    </source>
</reference>
<dbReference type="SUPFAM" id="SSF53335">
    <property type="entry name" value="S-adenosyl-L-methionine-dependent methyltransferases"/>
    <property type="match status" value="1"/>
</dbReference>
<keyword evidence="4" id="KW-0808">Transferase</keyword>
<evidence type="ECO:0000256" key="2">
    <source>
        <dbReference type="ARBA" id="ARBA00011900"/>
    </source>
</evidence>
<dbReference type="PRINTS" id="PR00506">
    <property type="entry name" value="D21N6MTFRASE"/>
</dbReference>
<protein>
    <recommendedName>
        <fullName evidence="2">site-specific DNA-methyltransferase (adenine-specific)</fullName>
        <ecNumber evidence="2">2.1.1.72</ecNumber>
    </recommendedName>
</protein>
<evidence type="ECO:0000256" key="3">
    <source>
        <dbReference type="ARBA" id="ARBA00022603"/>
    </source>
</evidence>
<dbReference type="OrthoDB" id="9816043at2"/>
<dbReference type="GO" id="GO:0032259">
    <property type="term" value="P:methylation"/>
    <property type="evidence" value="ECO:0007669"/>
    <property type="project" value="UniProtKB-KW"/>
</dbReference>
<accession>A0A2S7J1A9</accession>
<comment type="catalytic activity">
    <reaction evidence="6">
        <text>a 2'-deoxyadenosine in DNA + S-adenosyl-L-methionine = an N(6)-methyl-2'-deoxyadenosine in DNA + S-adenosyl-L-homocysteine + H(+)</text>
        <dbReference type="Rhea" id="RHEA:15197"/>
        <dbReference type="Rhea" id="RHEA-COMP:12418"/>
        <dbReference type="Rhea" id="RHEA-COMP:12419"/>
        <dbReference type="ChEBI" id="CHEBI:15378"/>
        <dbReference type="ChEBI" id="CHEBI:57856"/>
        <dbReference type="ChEBI" id="CHEBI:59789"/>
        <dbReference type="ChEBI" id="CHEBI:90615"/>
        <dbReference type="ChEBI" id="CHEBI:90616"/>
        <dbReference type="EC" id="2.1.1.72"/>
    </reaction>
</comment>
<dbReference type="InterPro" id="IPR002295">
    <property type="entry name" value="N4/N6-MTase_EcoPI_Mod-like"/>
</dbReference>
<gene>
    <name evidence="8" type="ORF">C3731_08555</name>
</gene>
<comment type="similarity">
    <text evidence="1">Belongs to the N(4)/N(6)-methyltransferase family.</text>
</comment>
<dbReference type="EMBL" id="PTRC01000013">
    <property type="protein sequence ID" value="PQA74033.1"/>
    <property type="molecule type" value="Genomic_DNA"/>
</dbReference>
<evidence type="ECO:0000256" key="5">
    <source>
        <dbReference type="ARBA" id="ARBA00022691"/>
    </source>
</evidence>
<dbReference type="Proteomes" id="UP000238493">
    <property type="component" value="Unassembled WGS sequence"/>
</dbReference>
<dbReference type="Pfam" id="PF01555">
    <property type="entry name" value="N6_N4_Mtase"/>
    <property type="match status" value="1"/>
</dbReference>
<dbReference type="GO" id="GO:0003677">
    <property type="term" value="F:DNA binding"/>
    <property type="evidence" value="ECO:0007669"/>
    <property type="project" value="InterPro"/>
</dbReference>
<comment type="caution">
    <text evidence="8">The sequence shown here is derived from an EMBL/GenBank/DDBJ whole genome shotgun (WGS) entry which is preliminary data.</text>
</comment>
<evidence type="ECO:0000259" key="7">
    <source>
        <dbReference type="Pfam" id="PF01555"/>
    </source>
</evidence>
<dbReference type="Gene3D" id="3.40.50.150">
    <property type="entry name" value="Vaccinia Virus protein VP39"/>
    <property type="match status" value="1"/>
</dbReference>
<evidence type="ECO:0000256" key="1">
    <source>
        <dbReference type="ARBA" id="ARBA00006594"/>
    </source>
</evidence>
<dbReference type="InterPro" id="IPR002941">
    <property type="entry name" value="DNA_methylase_N4/N6"/>
</dbReference>
<keyword evidence="3" id="KW-0489">Methyltransferase</keyword>
<evidence type="ECO:0000256" key="6">
    <source>
        <dbReference type="ARBA" id="ARBA00047942"/>
    </source>
</evidence>
<dbReference type="PROSITE" id="PS00092">
    <property type="entry name" value="N6_MTASE"/>
    <property type="match status" value="1"/>
</dbReference>
<dbReference type="AlphaFoldDB" id="A0A2S7J1A9"/>
<dbReference type="InterPro" id="IPR002052">
    <property type="entry name" value="DNA_methylase_N6_adenine_CS"/>
</dbReference>
<dbReference type="RefSeq" id="WP_104755271.1">
    <property type="nucleotide sequence ID" value="NZ_JBHEEO010000022.1"/>
</dbReference>
<evidence type="ECO:0000313" key="9">
    <source>
        <dbReference type="Proteomes" id="UP000238493"/>
    </source>
</evidence>
<evidence type="ECO:0000256" key="4">
    <source>
        <dbReference type="ARBA" id="ARBA00022679"/>
    </source>
</evidence>
<dbReference type="GO" id="GO:0009007">
    <property type="term" value="F:site-specific DNA-methyltransferase (adenine-specific) activity"/>
    <property type="evidence" value="ECO:0007669"/>
    <property type="project" value="UniProtKB-EC"/>
</dbReference>
<feature type="domain" description="DNA methylase N-4/N-6" evidence="7">
    <location>
        <begin position="114"/>
        <end position="245"/>
    </location>
</feature>
<dbReference type="EC" id="2.1.1.72" evidence="2"/>
<sequence length="366" mass="41195">MSKADRIDETSPDLKTQLLERLKSVVPEAFSDGQLDLDRLAELAGDAVAAGPERYGLTWPGKRDAISMLQAPSRATLVPDRTESVNFDDAQHVFIEGENLEVLKLLYKSYFGRVKLIYIDPPYNTGNDFIYDDDFTDPLAAYLKQTGQMTEEGDLATSTPEKAGRLHSRWLSMMYPRLSMARQMLKDEGIILISINDAEAANLKQLCDEVFGPENFIAQMVWEKGRKNDAKLLSVGHEYILVYARLLSSLKEARTVWREEKPGAREIWDEYVQLRAKHGDDDKTVEAHLQLWYAALPKGIRRRNGVATSKSTRMGLGETIIFHGQGAGGQHMTSSILRQVYPARYQKQAGVLQLPRKCNQKSTLGS</sequence>
<name>A0A2S7J1A9_9HYPH</name>
<evidence type="ECO:0000313" key="8">
    <source>
        <dbReference type="EMBL" id="PQA74033.1"/>
    </source>
</evidence>
<organism evidence="8 9">
    <name type="scientific">Brucella oryzae</name>
    <dbReference type="NCBI Taxonomy" id="335286"/>
    <lineage>
        <taxon>Bacteria</taxon>
        <taxon>Pseudomonadati</taxon>
        <taxon>Pseudomonadota</taxon>
        <taxon>Alphaproteobacteria</taxon>
        <taxon>Hyphomicrobiales</taxon>
        <taxon>Brucellaceae</taxon>
        <taxon>Brucella/Ochrobactrum group</taxon>
        <taxon>Brucella</taxon>
    </lineage>
</organism>
<keyword evidence="9" id="KW-1185">Reference proteome</keyword>
<keyword evidence="5" id="KW-0949">S-adenosyl-L-methionine</keyword>
<dbReference type="GO" id="GO:0008170">
    <property type="term" value="F:N-methyltransferase activity"/>
    <property type="evidence" value="ECO:0007669"/>
    <property type="project" value="InterPro"/>
</dbReference>